<comment type="catalytic activity">
    <reaction evidence="7 8">
        <text>L-glutamyl-tRNA(Gln) + L-glutamine + ATP + H2O = L-glutaminyl-tRNA(Gln) + L-glutamate + ADP + phosphate + H(+)</text>
        <dbReference type="Rhea" id="RHEA:17521"/>
        <dbReference type="Rhea" id="RHEA-COMP:9681"/>
        <dbReference type="Rhea" id="RHEA-COMP:9684"/>
        <dbReference type="ChEBI" id="CHEBI:15377"/>
        <dbReference type="ChEBI" id="CHEBI:15378"/>
        <dbReference type="ChEBI" id="CHEBI:29985"/>
        <dbReference type="ChEBI" id="CHEBI:30616"/>
        <dbReference type="ChEBI" id="CHEBI:43474"/>
        <dbReference type="ChEBI" id="CHEBI:58359"/>
        <dbReference type="ChEBI" id="CHEBI:78520"/>
        <dbReference type="ChEBI" id="CHEBI:78521"/>
        <dbReference type="ChEBI" id="CHEBI:456216"/>
        <dbReference type="EC" id="6.3.5.7"/>
    </reaction>
</comment>
<evidence type="ECO:0000256" key="8">
    <source>
        <dbReference type="HAMAP-Rule" id="MF_00120"/>
    </source>
</evidence>
<evidence type="ECO:0000313" key="10">
    <source>
        <dbReference type="EMBL" id="MBN7772812.1"/>
    </source>
</evidence>
<feature type="active site" description="Acyl-ester intermediate" evidence="8">
    <location>
        <position position="183"/>
    </location>
</feature>
<evidence type="ECO:0000256" key="4">
    <source>
        <dbReference type="ARBA" id="ARBA00022840"/>
    </source>
</evidence>
<name>A0A939IGY9_CLOAM</name>
<dbReference type="EC" id="6.3.5.7" evidence="8"/>
<keyword evidence="4 8" id="KW-0067">ATP-binding</keyword>
<evidence type="ECO:0000256" key="5">
    <source>
        <dbReference type="ARBA" id="ARBA00022917"/>
    </source>
</evidence>
<dbReference type="GO" id="GO:0050567">
    <property type="term" value="F:glutaminyl-tRNA synthase (glutamine-hydrolyzing) activity"/>
    <property type="evidence" value="ECO:0007669"/>
    <property type="project" value="UniProtKB-UniRule"/>
</dbReference>
<dbReference type="NCBIfam" id="TIGR00132">
    <property type="entry name" value="gatA"/>
    <property type="match status" value="1"/>
</dbReference>
<comment type="function">
    <text evidence="6 8">Allows the formation of correctly charged Gln-tRNA(Gln) through the transamidation of misacylated Glu-tRNA(Gln) in organisms which lack glutaminyl-tRNA synthetase. The reaction takes place in the presence of glutamine and ATP through an activated gamma-phospho-Glu-tRNA(Gln).</text>
</comment>
<keyword evidence="3 8" id="KW-0547">Nucleotide-binding</keyword>
<sequence>MALSTQPLKDMSAIEIGKRIKSKELSCKEVTEYYLGEINNNNTDVNAVITVTEHEAIQSAEAVQKKIDKGEELSPLAGVPVIIKDNICTKGIRTTAGSKMLENFVPIYNAGVMEKLNAAGAVVIGKANMDEFAMGGSTETSHFGVTKNPWNKEYVPGGSSGGSAAAVAANMSPYALGSDTGGSIRQPCAFCNLTGIKPTYGSVSRYGLMAYASSLDQIGPVGKTVEDCAEVLSLISGSDRRDSTSIMDKPFDFTNSYTQDLKGLRIGIPKNYFGDGLNGEVREKVLAASQVLKSLGAELHEFEMPGIEYAVPAYYIVACAEASSNLSRYDGIKYGYSSAEANDLLATYYKSRSEGFGSEVKRRIMLGSFVLSSGYFDAYYKKALQVRGMIKESFDQAFQKFDMILSPVSPNTAYKIGEQIDDPIAMYMADIYTVSINLAGVPAVALPCGISAENNMPIGMQLIGNTFSEPTLVKAAYAYQQVTDHHTKGGIL</sequence>
<dbReference type="GO" id="GO:0006412">
    <property type="term" value="P:translation"/>
    <property type="evidence" value="ECO:0007669"/>
    <property type="project" value="UniProtKB-UniRule"/>
</dbReference>
<comment type="caution">
    <text evidence="10">The sequence shown here is derived from an EMBL/GenBank/DDBJ whole genome shotgun (WGS) entry which is preliminary data.</text>
</comment>
<keyword evidence="2 8" id="KW-0436">Ligase</keyword>
<dbReference type="AlphaFoldDB" id="A0A939IGY9"/>
<keyword evidence="11" id="KW-1185">Reference proteome</keyword>
<dbReference type="HAMAP" id="MF_00120">
    <property type="entry name" value="GatA"/>
    <property type="match status" value="1"/>
</dbReference>
<dbReference type="PANTHER" id="PTHR11895:SF151">
    <property type="entry name" value="GLUTAMYL-TRNA(GLN) AMIDOTRANSFERASE SUBUNIT A"/>
    <property type="match status" value="1"/>
</dbReference>
<dbReference type="PROSITE" id="PS00571">
    <property type="entry name" value="AMIDASES"/>
    <property type="match status" value="1"/>
</dbReference>
<evidence type="ECO:0000256" key="7">
    <source>
        <dbReference type="ARBA" id="ARBA00047407"/>
    </source>
</evidence>
<evidence type="ECO:0000256" key="6">
    <source>
        <dbReference type="ARBA" id="ARBA00025295"/>
    </source>
</evidence>
<dbReference type="PANTHER" id="PTHR11895">
    <property type="entry name" value="TRANSAMIDASE"/>
    <property type="match status" value="1"/>
</dbReference>
<evidence type="ECO:0000313" key="11">
    <source>
        <dbReference type="Proteomes" id="UP000664545"/>
    </source>
</evidence>
<dbReference type="InterPro" id="IPR000120">
    <property type="entry name" value="Amidase"/>
</dbReference>
<gene>
    <name evidence="8 10" type="primary">gatA</name>
    <name evidence="10" type="ORF">JYB65_05495</name>
</gene>
<dbReference type="Pfam" id="PF01425">
    <property type="entry name" value="Amidase"/>
    <property type="match status" value="1"/>
</dbReference>
<accession>A0A939IGY9</accession>
<evidence type="ECO:0000256" key="2">
    <source>
        <dbReference type="ARBA" id="ARBA00022598"/>
    </source>
</evidence>
<feature type="active site" description="Charge relay system" evidence="8">
    <location>
        <position position="84"/>
    </location>
</feature>
<dbReference type="InterPro" id="IPR023631">
    <property type="entry name" value="Amidase_dom"/>
</dbReference>
<keyword evidence="5 8" id="KW-0648">Protein biosynthesis</keyword>
<comment type="similarity">
    <text evidence="1 8">Belongs to the amidase family. GatA subfamily.</text>
</comment>
<dbReference type="InterPro" id="IPR020556">
    <property type="entry name" value="Amidase_CS"/>
</dbReference>
<feature type="domain" description="Amidase" evidence="9">
    <location>
        <begin position="29"/>
        <end position="472"/>
    </location>
</feature>
<protein>
    <recommendedName>
        <fullName evidence="8">Glutamyl-tRNA(Gln) amidotransferase subunit A</fullName>
        <shortName evidence="8">Glu-ADT subunit A</shortName>
        <ecNumber evidence="8">6.3.5.7</ecNumber>
    </recommendedName>
</protein>
<dbReference type="GO" id="GO:0030956">
    <property type="term" value="C:glutamyl-tRNA(Gln) amidotransferase complex"/>
    <property type="evidence" value="ECO:0007669"/>
    <property type="project" value="InterPro"/>
</dbReference>
<evidence type="ECO:0000256" key="3">
    <source>
        <dbReference type="ARBA" id="ARBA00022741"/>
    </source>
</evidence>
<organism evidence="10 11">
    <name type="scientific">Clostridium aminobutyricum</name>
    <dbReference type="NCBI Taxonomy" id="33953"/>
    <lineage>
        <taxon>Bacteria</taxon>
        <taxon>Bacillati</taxon>
        <taxon>Bacillota</taxon>
        <taxon>Clostridia</taxon>
        <taxon>Eubacteriales</taxon>
        <taxon>Clostridiaceae</taxon>
        <taxon>Clostridium</taxon>
    </lineage>
</organism>
<dbReference type="Gene3D" id="3.90.1300.10">
    <property type="entry name" value="Amidase signature (AS) domain"/>
    <property type="match status" value="1"/>
</dbReference>
<proteinExistence type="inferred from homology"/>
<feature type="active site" description="Charge relay system" evidence="8">
    <location>
        <position position="159"/>
    </location>
</feature>
<dbReference type="EMBL" id="JAFJZZ010000001">
    <property type="protein sequence ID" value="MBN7772812.1"/>
    <property type="molecule type" value="Genomic_DNA"/>
</dbReference>
<evidence type="ECO:0000259" key="9">
    <source>
        <dbReference type="Pfam" id="PF01425"/>
    </source>
</evidence>
<reference evidence="10" key="1">
    <citation type="submission" date="2021-02" db="EMBL/GenBank/DDBJ databases">
        <title>Abyssanaerobacter marinus gen.nov., sp., nov, anaerobic bacterium isolated from the Onnuri vent field of Indian Ocean and suggestion of Mogibacteriaceae fam. nov., and proposal of reclassification of ambiguous this family's genus member.</title>
        <authorList>
            <person name="Kim Y.J."/>
            <person name="Yang J.-A."/>
        </authorList>
    </citation>
    <scope>NUCLEOTIDE SEQUENCE</scope>
    <source>
        <strain evidence="10">DSM 2634</strain>
    </source>
</reference>
<dbReference type="SUPFAM" id="SSF75304">
    <property type="entry name" value="Amidase signature (AS) enzymes"/>
    <property type="match status" value="1"/>
</dbReference>
<dbReference type="Proteomes" id="UP000664545">
    <property type="component" value="Unassembled WGS sequence"/>
</dbReference>
<evidence type="ECO:0000256" key="1">
    <source>
        <dbReference type="ARBA" id="ARBA00008069"/>
    </source>
</evidence>
<dbReference type="InterPro" id="IPR036928">
    <property type="entry name" value="AS_sf"/>
</dbReference>
<dbReference type="InterPro" id="IPR004412">
    <property type="entry name" value="GatA"/>
</dbReference>
<comment type="subunit">
    <text evidence="8">Heterotrimer of A, B and C subunits.</text>
</comment>
<dbReference type="GO" id="GO:0005524">
    <property type="term" value="F:ATP binding"/>
    <property type="evidence" value="ECO:0007669"/>
    <property type="project" value="UniProtKB-KW"/>
</dbReference>